<organism evidence="4 5">
    <name type="scientific">Leptobrachium leishanense</name>
    <name type="common">Leishan spiny toad</name>
    <dbReference type="NCBI Taxonomy" id="445787"/>
    <lineage>
        <taxon>Eukaryota</taxon>
        <taxon>Metazoa</taxon>
        <taxon>Chordata</taxon>
        <taxon>Craniata</taxon>
        <taxon>Vertebrata</taxon>
        <taxon>Euteleostomi</taxon>
        <taxon>Amphibia</taxon>
        <taxon>Batrachia</taxon>
        <taxon>Anura</taxon>
        <taxon>Pelobatoidea</taxon>
        <taxon>Megophryidae</taxon>
        <taxon>Leptobrachium</taxon>
    </lineage>
</organism>
<dbReference type="OrthoDB" id="124789at2759"/>
<dbReference type="PANTHER" id="PTHR31569">
    <property type="entry name" value="SWIM-TYPE DOMAIN-CONTAINING PROTEIN"/>
    <property type="match status" value="1"/>
</dbReference>
<dbReference type="PANTHER" id="PTHR31569:SF3">
    <property type="entry name" value="ZINC FINGER SWIM DOMAIN-CONTAINING PROTEIN 3"/>
    <property type="match status" value="1"/>
</dbReference>
<dbReference type="PROSITE" id="PS50966">
    <property type="entry name" value="ZF_SWIM"/>
    <property type="match status" value="1"/>
</dbReference>
<keyword evidence="1" id="KW-0862">Zinc</keyword>
<keyword evidence="1" id="KW-0479">Metal-binding</keyword>
<dbReference type="AlphaFoldDB" id="A0A8C5RBI9"/>
<feature type="compositionally biased region" description="Basic and acidic residues" evidence="2">
    <location>
        <begin position="145"/>
        <end position="159"/>
    </location>
</feature>
<dbReference type="InterPro" id="IPR052579">
    <property type="entry name" value="Zinc_finger_SWIM"/>
</dbReference>
<dbReference type="InterPro" id="IPR045563">
    <property type="entry name" value="ZSWIM1/3_C"/>
</dbReference>
<dbReference type="Pfam" id="PF21599">
    <property type="entry name" value="ZSWIM3_N"/>
    <property type="match status" value="1"/>
</dbReference>
<reference evidence="4" key="2">
    <citation type="submission" date="2025-09" db="UniProtKB">
        <authorList>
            <consortium name="Ensembl"/>
        </authorList>
    </citation>
    <scope>IDENTIFICATION</scope>
</reference>
<proteinExistence type="predicted"/>
<dbReference type="Pfam" id="PF21056">
    <property type="entry name" value="ZSWIM1-3_RNaseH-like"/>
    <property type="match status" value="1"/>
</dbReference>
<dbReference type="InterPro" id="IPR007527">
    <property type="entry name" value="Znf_SWIM"/>
</dbReference>
<dbReference type="GeneTree" id="ENSGT00390000017273"/>
<feature type="region of interest" description="Disordered" evidence="2">
    <location>
        <begin position="98"/>
        <end position="168"/>
    </location>
</feature>
<evidence type="ECO:0000256" key="1">
    <source>
        <dbReference type="PROSITE-ProRule" id="PRU00325"/>
    </source>
</evidence>
<accession>A0A8C5RBI9</accession>
<evidence type="ECO:0000313" key="4">
    <source>
        <dbReference type="Ensembl" id="ENSLLEP00000048436.1"/>
    </source>
</evidence>
<evidence type="ECO:0000259" key="3">
    <source>
        <dbReference type="PROSITE" id="PS50966"/>
    </source>
</evidence>
<evidence type="ECO:0000256" key="2">
    <source>
        <dbReference type="SAM" id="MobiDB-lite"/>
    </source>
</evidence>
<dbReference type="Proteomes" id="UP000694569">
    <property type="component" value="Unplaced"/>
</dbReference>
<name>A0A8C5RBI9_9ANUR</name>
<dbReference type="Pfam" id="PF21600">
    <property type="entry name" value="ZSWIM1-3_helical"/>
    <property type="match status" value="1"/>
</dbReference>
<dbReference type="InterPro" id="IPR048324">
    <property type="entry name" value="ZSWIM1-3_RNaseH-like"/>
</dbReference>
<dbReference type="Pfam" id="PF19286">
    <property type="entry name" value="ZSWIM1-3_C"/>
    <property type="match status" value="1"/>
</dbReference>
<evidence type="ECO:0000313" key="5">
    <source>
        <dbReference type="Proteomes" id="UP000694569"/>
    </source>
</evidence>
<sequence length="770" mass="87609">MEVGSCYLTYDDFIKSFKVYKEKSKNHYCIQQSEAVRLYNSKHNANVRRDVMFIEAKFGCLNVRKDRHKRESPESTCPAYFILRYDKKKDHLIITEVDDNHDHSEGNGRSCSSLTSPAKRPVLSNPCSDMPSGKAPGKVPCEPQSDARSDQGSSDKKSPTQDAVPLQKEHPLKFKCNTSYFNEDIARSATHHVKISEDAVKRIASLMQTFLRCDAGSKATITIGTQQEIEQLCFQTSKMSDQFLKFSESLLIHRVHVKYGYVLYAFLVETKERVGKIVHFSFIRSDNAPAVARILRIFQDFNPEWNKVKIIFTDVGFNHAATLKELFPSAQALLSVYHTVNFIERNIIAKLSFKEWLHRLIEEAIFFTSPEKLSFLQEKLKPQLDASLFEYLLKNWFSCELLWYTHTKKGLHSCSTYMDSLDMVLGKISKLLEKQSSMESVIKQFVENADCFNTKGLENQKDCAVRSSSKNIDLRPPIKKRKRNYQPKPCTGESTAPMISVETFNTGDDASNSTQTDCVPDQSVQKTSNGLKDSQMFPPFILSMPTTNANNPVPDAVSPTSPKDADNIYRFLQNHCNDLGFSLCLKEWEIVQKSTQVIKAQGKIIGVQIQEESHEVLVDGQSCTCYFNSRYKLPCRHILSMLYAQKRPVERSMIPASMQKNTPTRDTQLCLTGREDKSTERALKISSLTKELSNLLHQCEESEKSVRCSIMQMIVDMWSKESSAEDARNLKVLGSAQFPPNGWIKTEPQEGEYVPDGHELHRLNACPSRS</sequence>
<dbReference type="Pfam" id="PF04434">
    <property type="entry name" value="SWIM"/>
    <property type="match status" value="1"/>
</dbReference>
<dbReference type="GO" id="GO:0008270">
    <property type="term" value="F:zinc ion binding"/>
    <property type="evidence" value="ECO:0007669"/>
    <property type="project" value="UniProtKB-KW"/>
</dbReference>
<reference evidence="4" key="1">
    <citation type="submission" date="2025-08" db="UniProtKB">
        <authorList>
            <consortium name="Ensembl"/>
        </authorList>
    </citation>
    <scope>IDENTIFICATION</scope>
</reference>
<keyword evidence="5" id="KW-1185">Reference proteome</keyword>
<feature type="region of interest" description="Disordered" evidence="2">
    <location>
        <begin position="509"/>
        <end position="530"/>
    </location>
</feature>
<feature type="domain" description="SWIM-type" evidence="3">
    <location>
        <begin position="605"/>
        <end position="646"/>
    </location>
</feature>
<protein>
    <submittedName>
        <fullName evidence="4">Zinc finger SWIM-type containing 3</fullName>
    </submittedName>
</protein>
<dbReference type="InterPro" id="IPR048326">
    <property type="entry name" value="ZSWIM1-3_helical"/>
</dbReference>
<dbReference type="InterPro" id="IPR048325">
    <property type="entry name" value="ZSWIM3_N"/>
</dbReference>
<gene>
    <name evidence="4" type="primary">ZSWIM3</name>
</gene>
<dbReference type="Ensembl" id="ENSLLET00000050327.1">
    <property type="protein sequence ID" value="ENSLLEP00000048436.1"/>
    <property type="gene ID" value="ENSLLEG00000030540.1"/>
</dbReference>
<keyword evidence="1" id="KW-0863">Zinc-finger</keyword>
<feature type="compositionally biased region" description="Polar residues" evidence="2">
    <location>
        <begin position="107"/>
        <end position="116"/>
    </location>
</feature>